<gene>
    <name evidence="2" type="ORF">MBEBAB_2021</name>
</gene>
<feature type="region of interest" description="Disordered" evidence="1">
    <location>
        <begin position="107"/>
        <end position="156"/>
    </location>
</feature>
<comment type="caution">
    <text evidence="2">The sequence shown here is derived from an EMBL/GenBank/DDBJ whole genome shotgun (WGS) entry which is preliminary data.</text>
</comment>
<reference evidence="3" key="1">
    <citation type="journal article" date="2013" name="Genome Announc.">
        <title>Draft Genome Sequence of the Dimorphic Prosthecate Bacterium Brevundimonas abyssalis TAR-001T.</title>
        <authorList>
            <person name="Tsubouchi T."/>
            <person name="Nishi S."/>
            <person name="Usui K."/>
            <person name="Shimane Y."/>
            <person name="Takaki Y."/>
            <person name="Maruyama T."/>
            <person name="Hatada Y."/>
        </authorList>
    </citation>
    <scope>NUCLEOTIDE SEQUENCE [LARGE SCALE GENOMIC DNA]</scope>
    <source>
        <strain evidence="3">TAR-001</strain>
    </source>
</reference>
<evidence type="ECO:0000256" key="1">
    <source>
        <dbReference type="SAM" id="MobiDB-lite"/>
    </source>
</evidence>
<name>A0A8E0TSY2_9CAUL</name>
<dbReference type="AlphaFoldDB" id="A0A8E0TSY2"/>
<accession>A0A8E0TSY2</accession>
<evidence type="ECO:0000313" key="3">
    <source>
        <dbReference type="Proteomes" id="UP000016569"/>
    </source>
</evidence>
<protein>
    <submittedName>
        <fullName evidence="2">Uncharacterized protein</fullName>
    </submittedName>
</protein>
<keyword evidence="3" id="KW-1185">Reference proteome</keyword>
<feature type="region of interest" description="Disordered" evidence="1">
    <location>
        <begin position="1"/>
        <end position="64"/>
    </location>
</feature>
<feature type="compositionally biased region" description="Low complexity" evidence="1">
    <location>
        <begin position="23"/>
        <end position="34"/>
    </location>
</feature>
<dbReference type="EMBL" id="BATC01000038">
    <property type="protein sequence ID" value="GAD59771.1"/>
    <property type="molecule type" value="Genomic_DNA"/>
</dbReference>
<dbReference type="Proteomes" id="UP000016569">
    <property type="component" value="Unassembled WGS sequence"/>
</dbReference>
<sequence>MFAAPAFAQDMTQDPATDPMTQPPAAEAEATTEQSGSVAPGAQVTSSDGASLGILEGAGVDASGQQTLQVRADDGQLREAPIDGATLDNGAVVLTWTEAEFDAAPAVADASSNVSGAEAPLPGEGEVTEEPKPETEALPEPTPETMQPVEEPEAKS</sequence>
<evidence type="ECO:0000313" key="2">
    <source>
        <dbReference type="EMBL" id="GAD59771.1"/>
    </source>
</evidence>
<feature type="compositionally biased region" description="Low complexity" evidence="1">
    <location>
        <begin position="136"/>
        <end position="145"/>
    </location>
</feature>
<proteinExistence type="predicted"/>
<organism evidence="2 3">
    <name type="scientific">Brevundimonas abyssalis TAR-001</name>
    <dbReference type="NCBI Taxonomy" id="1391729"/>
    <lineage>
        <taxon>Bacteria</taxon>
        <taxon>Pseudomonadati</taxon>
        <taxon>Pseudomonadota</taxon>
        <taxon>Alphaproteobacteria</taxon>
        <taxon>Caulobacterales</taxon>
        <taxon>Caulobacteraceae</taxon>
        <taxon>Brevundimonas</taxon>
    </lineage>
</organism>